<evidence type="ECO:0000256" key="5">
    <source>
        <dbReference type="ARBA" id="ARBA00023136"/>
    </source>
</evidence>
<comment type="caution">
    <text evidence="8">The sequence shown here is derived from an EMBL/GenBank/DDBJ whole genome shotgun (WGS) entry which is preliminary data.</text>
</comment>
<accession>A0A9N7MIG6</accession>
<keyword evidence="5 7" id="KW-0472">Membrane</keyword>
<dbReference type="OrthoDB" id="927109at2759"/>
<gene>
    <name evidence="8" type="ORF">SHERM_10079</name>
</gene>
<feature type="transmembrane region" description="Helical" evidence="7">
    <location>
        <begin position="670"/>
        <end position="696"/>
    </location>
</feature>
<evidence type="ECO:0000256" key="1">
    <source>
        <dbReference type="ARBA" id="ARBA00004141"/>
    </source>
</evidence>
<evidence type="ECO:0000256" key="2">
    <source>
        <dbReference type="ARBA" id="ARBA00022679"/>
    </source>
</evidence>
<dbReference type="Proteomes" id="UP001153555">
    <property type="component" value="Unassembled WGS sequence"/>
</dbReference>
<proteinExistence type="predicted"/>
<evidence type="ECO:0000313" key="8">
    <source>
        <dbReference type="EMBL" id="CAA0807344.1"/>
    </source>
</evidence>
<feature type="transmembrane region" description="Helical" evidence="7">
    <location>
        <begin position="613"/>
        <end position="634"/>
    </location>
</feature>
<evidence type="ECO:0000256" key="3">
    <source>
        <dbReference type="ARBA" id="ARBA00022692"/>
    </source>
</evidence>
<evidence type="ECO:0000256" key="7">
    <source>
        <dbReference type="SAM" id="Phobius"/>
    </source>
</evidence>
<dbReference type="InterPro" id="IPR011937">
    <property type="entry name" value="DHNA_phytyltransferase_MenA"/>
</dbReference>
<feature type="transmembrane region" description="Helical" evidence="7">
    <location>
        <begin position="545"/>
        <end position="572"/>
    </location>
</feature>
<dbReference type="GO" id="GO:0042372">
    <property type="term" value="P:phylloquinone biosynthetic process"/>
    <property type="evidence" value="ECO:0007669"/>
    <property type="project" value="InterPro"/>
</dbReference>
<sequence>MMKYRGTKIRTRTYGGVLFSTDLHAGPMCGESTSRVRKQRRAGGCFGYGIKRDDEETLGAVRFRNRQRPEEAFDCRFLLIHATRGDDFRRTASGFSSSHEFRRRGPDHEGVPFAGFDLLRCRWDDRSEAVGDTYRRRMEAPDFDELHLPVSKFRHVEAGWGRNDVRRVAEDADDYHGHTAWPQEQTLGDFRQREQQRPDGGLAAAWEFHGRRAAEGFSTAGDHDWRQNVTDFADSEGREARRGQPGAATGSLGDVRRGSENKTGYEGDQFFGFHSRSMVQLHSEENEGGDTRKNFGEIVRSFWYRGVGDERREADFSFPLLGLRRDDPIIFSGPRGGMHLNPDYWACEVAVEIGLVRAAAFCSISHGYGVKKLDDYLTRKLSISRIHQVLLLPDACQRSLCTKFNFKKASMRQLYSLRGHYINSFKQRAEHCGSNNIEENKEESISRVALMWRAIKLPIYSVALIPITVGSAAAYLQTGQFFGKRYLKLLLSSVLIITWLNLSNDVYDFETGADKNKKESVVNLIGSQTGTHILAWVLLELGFGGLTWVSIEAGSIRSIILLACAIFCGYIYQCPPFRLSYLGLGEPLCFAAFGPFATTAFCLLQSGTSELSISATVISSSILVGFTTTLILFCSHFHQIEDDKAVGKFSPVVRLGTEGGANVVKVAVRILYSLLFVLGLAQILPFPSIVLCALTLPVGNLVVSFVGTNHKVQ</sequence>
<dbReference type="EMBL" id="CACSLK010001140">
    <property type="protein sequence ID" value="CAA0807344.1"/>
    <property type="molecule type" value="Genomic_DNA"/>
</dbReference>
<keyword evidence="3 7" id="KW-0812">Transmembrane</keyword>
<feature type="transmembrane region" description="Helical" evidence="7">
    <location>
        <begin position="457"/>
        <end position="477"/>
    </location>
</feature>
<dbReference type="Pfam" id="PF01040">
    <property type="entry name" value="UbiA"/>
    <property type="match status" value="1"/>
</dbReference>
<evidence type="ECO:0000313" key="9">
    <source>
        <dbReference type="Proteomes" id="UP001153555"/>
    </source>
</evidence>
<protein>
    <submittedName>
        <fullName evidence="8">1-4-dihydroxy-2-naphthoate polyprenyltransferase-chloroplastic</fullName>
    </submittedName>
</protein>
<dbReference type="AlphaFoldDB" id="A0A9N7MIG6"/>
<keyword evidence="2" id="KW-0808">Transferase</keyword>
<dbReference type="PANTHER" id="PTHR13929">
    <property type="entry name" value="1,4-DIHYDROXY-2-NAPHTHOATE OCTAPRENYLTRANSFERASE"/>
    <property type="match status" value="1"/>
</dbReference>
<dbReference type="InterPro" id="IPR026046">
    <property type="entry name" value="UBIAD1"/>
</dbReference>
<evidence type="ECO:0000256" key="4">
    <source>
        <dbReference type="ARBA" id="ARBA00022989"/>
    </source>
</evidence>
<evidence type="ECO:0000256" key="6">
    <source>
        <dbReference type="SAM" id="MobiDB-lite"/>
    </source>
</evidence>
<feature type="transmembrane region" description="Helical" evidence="7">
    <location>
        <begin position="489"/>
        <end position="509"/>
    </location>
</feature>
<dbReference type="NCBIfam" id="TIGR02235">
    <property type="entry name" value="menA_cyano-plnt"/>
    <property type="match status" value="1"/>
</dbReference>
<reference evidence="8" key="1">
    <citation type="submission" date="2019-12" db="EMBL/GenBank/DDBJ databases">
        <authorList>
            <person name="Scholes J."/>
        </authorList>
    </citation>
    <scope>NUCLEOTIDE SEQUENCE</scope>
</reference>
<feature type="region of interest" description="Disordered" evidence="6">
    <location>
        <begin position="235"/>
        <end position="260"/>
    </location>
</feature>
<feature type="transmembrane region" description="Helical" evidence="7">
    <location>
        <begin position="584"/>
        <end position="607"/>
    </location>
</feature>
<dbReference type="GO" id="GO:0016020">
    <property type="term" value="C:membrane"/>
    <property type="evidence" value="ECO:0007669"/>
    <property type="project" value="UniProtKB-SubCell"/>
</dbReference>
<dbReference type="InterPro" id="IPR000537">
    <property type="entry name" value="UbiA_prenyltransferase"/>
</dbReference>
<dbReference type="PANTHER" id="PTHR13929:SF0">
    <property type="entry name" value="UBIA PRENYLTRANSFERASE DOMAIN-CONTAINING PROTEIN 1"/>
    <property type="match status" value="1"/>
</dbReference>
<dbReference type="CDD" id="cd13962">
    <property type="entry name" value="PT_UbiA_UBIAD1"/>
    <property type="match status" value="1"/>
</dbReference>
<keyword evidence="9" id="KW-1185">Reference proteome</keyword>
<organism evidence="8 9">
    <name type="scientific">Striga hermonthica</name>
    <name type="common">Purple witchweed</name>
    <name type="synonym">Buchnera hermonthica</name>
    <dbReference type="NCBI Taxonomy" id="68872"/>
    <lineage>
        <taxon>Eukaryota</taxon>
        <taxon>Viridiplantae</taxon>
        <taxon>Streptophyta</taxon>
        <taxon>Embryophyta</taxon>
        <taxon>Tracheophyta</taxon>
        <taxon>Spermatophyta</taxon>
        <taxon>Magnoliopsida</taxon>
        <taxon>eudicotyledons</taxon>
        <taxon>Gunneridae</taxon>
        <taxon>Pentapetalae</taxon>
        <taxon>asterids</taxon>
        <taxon>lamiids</taxon>
        <taxon>Lamiales</taxon>
        <taxon>Orobanchaceae</taxon>
        <taxon>Buchnereae</taxon>
        <taxon>Striga</taxon>
    </lineage>
</organism>
<name>A0A9N7MIG6_STRHE</name>
<comment type="subcellular location">
    <subcellularLocation>
        <location evidence="1">Membrane</location>
        <topology evidence="1">Multi-pass membrane protein</topology>
    </subcellularLocation>
</comment>
<keyword evidence="4 7" id="KW-1133">Transmembrane helix</keyword>
<dbReference type="GO" id="GO:0004659">
    <property type="term" value="F:prenyltransferase activity"/>
    <property type="evidence" value="ECO:0007669"/>
    <property type="project" value="InterPro"/>
</dbReference>